<accession>A0A2S2R0H5</accession>
<evidence type="ECO:0000256" key="1">
    <source>
        <dbReference type="SAM" id="SignalP"/>
    </source>
</evidence>
<dbReference type="EMBL" id="GGMS01014324">
    <property type="protein sequence ID" value="MBY83527.1"/>
    <property type="molecule type" value="Transcribed_RNA"/>
</dbReference>
<protein>
    <submittedName>
        <fullName evidence="2">Uncharacterized protein</fullName>
    </submittedName>
</protein>
<sequence>MHWTLAWTALVMLHCAGTPLVADGAIRVLAFPRSPLVPSYEHPADARDDRPEPPDMVACLLAVSYTCLQRKTAVYLDALNRMHRIRLLGDFVTAVRTRPVRSGAPAISEGLLEARGLNDVLSLSAVVDSVVRDMVRDHAIKISFPRIAGLGGEPYEGVDHPDTE</sequence>
<keyword evidence="1" id="KW-0732">Signal</keyword>
<organism evidence="2">
    <name type="scientific">Sipha flava</name>
    <name type="common">yellow sugarcane aphid</name>
    <dbReference type="NCBI Taxonomy" id="143950"/>
    <lineage>
        <taxon>Eukaryota</taxon>
        <taxon>Metazoa</taxon>
        <taxon>Ecdysozoa</taxon>
        <taxon>Arthropoda</taxon>
        <taxon>Hexapoda</taxon>
        <taxon>Insecta</taxon>
        <taxon>Pterygota</taxon>
        <taxon>Neoptera</taxon>
        <taxon>Paraneoptera</taxon>
        <taxon>Hemiptera</taxon>
        <taxon>Sternorrhyncha</taxon>
        <taxon>Aphidomorpha</taxon>
        <taxon>Aphidoidea</taxon>
        <taxon>Aphididae</taxon>
        <taxon>Sipha</taxon>
    </lineage>
</organism>
<reference evidence="2" key="1">
    <citation type="submission" date="2018-04" db="EMBL/GenBank/DDBJ databases">
        <title>Transcriptome assembly of Sipha flava.</title>
        <authorList>
            <person name="Scully E.D."/>
            <person name="Geib S.M."/>
            <person name="Palmer N.A."/>
            <person name="Koch K."/>
            <person name="Bradshaw J."/>
            <person name="Heng-Moss T."/>
            <person name="Sarath G."/>
        </authorList>
    </citation>
    <scope>NUCLEOTIDE SEQUENCE</scope>
</reference>
<proteinExistence type="predicted"/>
<feature type="chain" id="PRO_5015558869" evidence="1">
    <location>
        <begin position="18"/>
        <end position="164"/>
    </location>
</feature>
<evidence type="ECO:0000313" key="2">
    <source>
        <dbReference type="EMBL" id="MBY83527.1"/>
    </source>
</evidence>
<gene>
    <name evidence="2" type="ORF">g.1446</name>
</gene>
<name>A0A2S2R0H5_9HEMI</name>
<dbReference type="AlphaFoldDB" id="A0A2S2R0H5"/>
<feature type="signal peptide" evidence="1">
    <location>
        <begin position="1"/>
        <end position="17"/>
    </location>
</feature>